<keyword evidence="1" id="KW-1133">Transmembrane helix</keyword>
<evidence type="ECO:0000256" key="1">
    <source>
        <dbReference type="SAM" id="Phobius"/>
    </source>
</evidence>
<feature type="transmembrane region" description="Helical" evidence="1">
    <location>
        <begin position="53"/>
        <end position="77"/>
    </location>
</feature>
<accession>A0A6C0KZY7</accession>
<keyword evidence="1" id="KW-0472">Membrane</keyword>
<dbReference type="EMBL" id="MN741024">
    <property type="protein sequence ID" value="QHU23129.1"/>
    <property type="molecule type" value="Genomic_DNA"/>
</dbReference>
<organism evidence="2">
    <name type="scientific">viral metagenome</name>
    <dbReference type="NCBI Taxonomy" id="1070528"/>
    <lineage>
        <taxon>unclassified sequences</taxon>
        <taxon>metagenomes</taxon>
        <taxon>organismal metagenomes</taxon>
    </lineage>
</organism>
<keyword evidence="1" id="KW-0812">Transmembrane</keyword>
<name>A0A6C0KZY7_9ZZZZ</name>
<evidence type="ECO:0000313" key="2">
    <source>
        <dbReference type="EMBL" id="QHU23129.1"/>
    </source>
</evidence>
<protein>
    <submittedName>
        <fullName evidence="2">Uncharacterized protein</fullName>
    </submittedName>
</protein>
<feature type="transmembrane region" description="Helical" evidence="1">
    <location>
        <begin position="7"/>
        <end position="33"/>
    </location>
</feature>
<proteinExistence type="predicted"/>
<dbReference type="AlphaFoldDB" id="A0A6C0KZY7"/>
<reference evidence="2" key="1">
    <citation type="journal article" date="2020" name="Nature">
        <title>Giant virus diversity and host interactions through global metagenomics.</title>
        <authorList>
            <person name="Schulz F."/>
            <person name="Roux S."/>
            <person name="Paez-Espino D."/>
            <person name="Jungbluth S."/>
            <person name="Walsh D.A."/>
            <person name="Denef V.J."/>
            <person name="McMahon K.D."/>
            <person name="Konstantinidis K.T."/>
            <person name="Eloe-Fadrosh E.A."/>
            <person name="Kyrpides N.C."/>
            <person name="Woyke T."/>
        </authorList>
    </citation>
    <scope>NUCLEOTIDE SEQUENCE</scope>
    <source>
        <strain evidence="2">GVMAG-S-ERX555907-63</strain>
    </source>
</reference>
<sequence length="86" mass="9629">MNYCIKLLIEAVAVGFGLIIMGSLVALLVGYFYPKPVLPKSCASYNKYYVMEFTLFLTGFLFHLLCEVSGLNSWYIVNSAAKMTKV</sequence>